<dbReference type="EMBL" id="CBTN010000043">
    <property type="protein sequence ID" value="CDH57123.1"/>
    <property type="molecule type" value="Genomic_DNA"/>
</dbReference>
<evidence type="ECO:0000256" key="4">
    <source>
        <dbReference type="ARBA" id="ARBA00023163"/>
    </source>
</evidence>
<feature type="region of interest" description="Disordered" evidence="6">
    <location>
        <begin position="138"/>
        <end position="182"/>
    </location>
</feature>
<dbReference type="PANTHER" id="PTHR15741">
    <property type="entry name" value="BASIC HELIX-LOOP-HELIX ZIP TRANSCRIPTION FACTOR"/>
    <property type="match status" value="1"/>
</dbReference>
<dbReference type="InterPro" id="IPR036638">
    <property type="entry name" value="HLH_DNA-bd_sf"/>
</dbReference>
<dbReference type="PANTHER" id="PTHR15741:SF27">
    <property type="entry name" value="TRANSCRIPTION FACTOR AP-4"/>
    <property type="match status" value="1"/>
</dbReference>
<protein>
    <recommendedName>
        <fullName evidence="7">BHLH domain-containing protein</fullName>
    </recommendedName>
</protein>
<dbReference type="InterPro" id="IPR052207">
    <property type="entry name" value="Max-like/E-box_TFs"/>
</dbReference>
<dbReference type="Gene3D" id="4.10.280.10">
    <property type="entry name" value="Helix-loop-helix DNA-binding domain"/>
    <property type="match status" value="1"/>
</dbReference>
<keyword evidence="4" id="KW-0804">Transcription</keyword>
<sequence>MESDFGFDEYIISNTYTDVPKLESYDAQLYPSDGMGYMCEPVTATATAAAALGAMPIPTTTTGTALDHHQQHQAFLPSSPDESSSSSCLSVVHSPPVTTPPLLSCSPTTTAAPPAGQVISEKLAQVNKLPESFLPEFHQYSKETYENGTSNSKKRKRHQRDDEQDGSSDDLDNNGNDPESGLSAAEMRRQIHIQSEQKRRAQIKDGFDELRQHLPGCGNKKMSKATLLHRTVQHLTHLKSTQAALLSELERLVHENEQLRKFQDSVLQKQALDRMYQMGAM</sequence>
<dbReference type="Pfam" id="PF00010">
    <property type="entry name" value="HLH"/>
    <property type="match status" value="1"/>
</dbReference>
<keyword evidence="5" id="KW-0539">Nucleus</keyword>
<organism evidence="8 9">
    <name type="scientific">Lichtheimia corymbifera JMRC:FSU:9682</name>
    <dbReference type="NCBI Taxonomy" id="1263082"/>
    <lineage>
        <taxon>Eukaryota</taxon>
        <taxon>Fungi</taxon>
        <taxon>Fungi incertae sedis</taxon>
        <taxon>Mucoromycota</taxon>
        <taxon>Mucoromycotina</taxon>
        <taxon>Mucoromycetes</taxon>
        <taxon>Mucorales</taxon>
        <taxon>Lichtheimiaceae</taxon>
        <taxon>Lichtheimia</taxon>
    </lineage>
</organism>
<comment type="subcellular location">
    <subcellularLocation>
        <location evidence="1">Nucleus</location>
    </subcellularLocation>
</comment>
<evidence type="ECO:0000259" key="7">
    <source>
        <dbReference type="PROSITE" id="PS50888"/>
    </source>
</evidence>
<feature type="compositionally biased region" description="Acidic residues" evidence="6">
    <location>
        <begin position="162"/>
        <end position="172"/>
    </location>
</feature>
<evidence type="ECO:0000256" key="5">
    <source>
        <dbReference type="ARBA" id="ARBA00023242"/>
    </source>
</evidence>
<dbReference type="SUPFAM" id="SSF47459">
    <property type="entry name" value="HLH, helix-loop-helix DNA-binding domain"/>
    <property type="match status" value="1"/>
</dbReference>
<evidence type="ECO:0000313" key="9">
    <source>
        <dbReference type="Proteomes" id="UP000027586"/>
    </source>
</evidence>
<dbReference type="InterPro" id="IPR011598">
    <property type="entry name" value="bHLH_dom"/>
</dbReference>
<dbReference type="GO" id="GO:0000978">
    <property type="term" value="F:RNA polymerase II cis-regulatory region sequence-specific DNA binding"/>
    <property type="evidence" value="ECO:0007669"/>
    <property type="project" value="TreeGrafter"/>
</dbReference>
<dbReference type="Proteomes" id="UP000027586">
    <property type="component" value="Unassembled WGS sequence"/>
</dbReference>
<evidence type="ECO:0000256" key="3">
    <source>
        <dbReference type="ARBA" id="ARBA00023125"/>
    </source>
</evidence>
<dbReference type="CDD" id="cd11405">
    <property type="entry name" value="bHLHzip_MLXIP_like"/>
    <property type="match status" value="1"/>
</dbReference>
<name>A0A068S415_9FUNG</name>
<dbReference type="GO" id="GO:0046983">
    <property type="term" value="F:protein dimerization activity"/>
    <property type="evidence" value="ECO:0007669"/>
    <property type="project" value="InterPro"/>
</dbReference>
<evidence type="ECO:0000256" key="2">
    <source>
        <dbReference type="ARBA" id="ARBA00023015"/>
    </source>
</evidence>
<comment type="caution">
    <text evidence="8">The sequence shown here is derived from an EMBL/GenBank/DDBJ whole genome shotgun (WGS) entry which is preliminary data.</text>
</comment>
<evidence type="ECO:0000256" key="1">
    <source>
        <dbReference type="ARBA" id="ARBA00004123"/>
    </source>
</evidence>
<dbReference type="GO" id="GO:0005634">
    <property type="term" value="C:nucleus"/>
    <property type="evidence" value="ECO:0007669"/>
    <property type="project" value="UniProtKB-SubCell"/>
</dbReference>
<dbReference type="OrthoDB" id="5778525at2759"/>
<proteinExistence type="predicted"/>
<dbReference type="SMART" id="SM00353">
    <property type="entry name" value="HLH"/>
    <property type="match status" value="1"/>
</dbReference>
<gene>
    <name evidence="8" type="ORF">LCOR_08104.1</name>
</gene>
<accession>A0A068S415</accession>
<keyword evidence="3" id="KW-0238">DNA-binding</keyword>
<dbReference type="AlphaFoldDB" id="A0A068S415"/>
<evidence type="ECO:0000256" key="6">
    <source>
        <dbReference type="SAM" id="MobiDB-lite"/>
    </source>
</evidence>
<evidence type="ECO:0000313" key="8">
    <source>
        <dbReference type="EMBL" id="CDH57123.1"/>
    </source>
</evidence>
<keyword evidence="9" id="KW-1185">Reference proteome</keyword>
<dbReference type="STRING" id="1263082.A0A068S415"/>
<dbReference type="GO" id="GO:0000981">
    <property type="term" value="F:DNA-binding transcription factor activity, RNA polymerase II-specific"/>
    <property type="evidence" value="ECO:0007669"/>
    <property type="project" value="TreeGrafter"/>
</dbReference>
<dbReference type="PROSITE" id="PS50888">
    <property type="entry name" value="BHLH"/>
    <property type="match status" value="1"/>
</dbReference>
<feature type="domain" description="BHLH" evidence="7">
    <location>
        <begin position="187"/>
        <end position="238"/>
    </location>
</feature>
<reference evidence="8" key="1">
    <citation type="submission" date="2013-08" db="EMBL/GenBank/DDBJ databases">
        <title>Gene expansion shapes genome architecture in the human pathogen Lichtheimia corymbifera: an evolutionary genomics analysis in the ancient terrestrial Mucorales (Mucoromycotina).</title>
        <authorList>
            <person name="Schwartze V.U."/>
            <person name="Winter S."/>
            <person name="Shelest E."/>
            <person name="Marcet-Houben M."/>
            <person name="Horn F."/>
            <person name="Wehner S."/>
            <person name="Hoffmann K."/>
            <person name="Riege K."/>
            <person name="Sammeth M."/>
            <person name="Nowrousian M."/>
            <person name="Valiante V."/>
            <person name="Linde J."/>
            <person name="Jacobsen I.D."/>
            <person name="Marz M."/>
            <person name="Brakhage A.A."/>
            <person name="Gabaldon T."/>
            <person name="Bocker S."/>
            <person name="Voigt K."/>
        </authorList>
    </citation>
    <scope>NUCLEOTIDE SEQUENCE [LARGE SCALE GENOMIC DNA]</scope>
    <source>
        <strain evidence="8">FSU 9682</strain>
    </source>
</reference>
<dbReference type="VEuPathDB" id="FungiDB:LCOR_08104.1"/>
<keyword evidence="2" id="KW-0805">Transcription regulation</keyword>